<dbReference type="PANTHER" id="PTHR48251">
    <property type="entry name" value="COILED-COIL DOMAIN-CONTAINING PROTEIN 160"/>
    <property type="match status" value="1"/>
</dbReference>
<evidence type="ECO:0000313" key="2">
    <source>
        <dbReference type="EMBL" id="KAJ1198391.1"/>
    </source>
</evidence>
<organism evidence="2 3">
    <name type="scientific">Pleurodeles waltl</name>
    <name type="common">Iberian ribbed newt</name>
    <dbReference type="NCBI Taxonomy" id="8319"/>
    <lineage>
        <taxon>Eukaryota</taxon>
        <taxon>Metazoa</taxon>
        <taxon>Chordata</taxon>
        <taxon>Craniata</taxon>
        <taxon>Vertebrata</taxon>
        <taxon>Euteleostomi</taxon>
        <taxon>Amphibia</taxon>
        <taxon>Batrachia</taxon>
        <taxon>Caudata</taxon>
        <taxon>Salamandroidea</taxon>
        <taxon>Salamandridae</taxon>
        <taxon>Pleurodelinae</taxon>
        <taxon>Pleurodeles</taxon>
    </lineage>
</organism>
<name>A0AAV7VBX0_PLEWA</name>
<protein>
    <submittedName>
        <fullName evidence="2">Uncharacterized protein</fullName>
    </submittedName>
</protein>
<sequence>MVQAYRDCCKCRFMGLLQLCSAERYCSLPRQHSRYGKAKLRKEQTPLVLPLRAQDENAAIQLLDFISGYRAYISELALNISGKRKLYSDREGMHMVEGKERTILNKGEATDSLLVVNRKESVDHENLCYKCVTSFSLNCRNEDKLTMMANEEHWVERLLSPHITAQEFSSHPCQSGSFLWEKAKRVGEIYNISKFKNEQKQKITQNVAKQAGGEHQRKCSVKVSVCKKLSKAGGDTVASLGEAYLLSGIEENTNLFISKPKERECVPRETHKHCEEESLKMQLFALKTEISQLKAKLQKRESDFENVQRELLESKRKASCYAIYIEQIEQSAKKDATIESLQEELHEKSKTVSSLNKELYMEKKASADLILLNKRLQQQLHELKQRNDLKGLRFTETVKTQYNSQLKKLTNKVEAVKNAMHVEYDPNIPNYSAYDLHRNTLS</sequence>
<gene>
    <name evidence="2" type="ORF">NDU88_002232</name>
</gene>
<dbReference type="EMBL" id="JANPWB010000003">
    <property type="protein sequence ID" value="KAJ1198391.1"/>
    <property type="molecule type" value="Genomic_DNA"/>
</dbReference>
<keyword evidence="1" id="KW-0175">Coiled coil</keyword>
<keyword evidence="3" id="KW-1185">Reference proteome</keyword>
<reference evidence="2" key="1">
    <citation type="journal article" date="2022" name="bioRxiv">
        <title>Sequencing and chromosome-scale assembly of the giantPleurodeles waltlgenome.</title>
        <authorList>
            <person name="Brown T."/>
            <person name="Elewa A."/>
            <person name="Iarovenko S."/>
            <person name="Subramanian E."/>
            <person name="Araus A.J."/>
            <person name="Petzold A."/>
            <person name="Susuki M."/>
            <person name="Suzuki K.-i.T."/>
            <person name="Hayashi T."/>
            <person name="Toyoda A."/>
            <person name="Oliveira C."/>
            <person name="Osipova E."/>
            <person name="Leigh N.D."/>
            <person name="Simon A."/>
            <person name="Yun M.H."/>
        </authorList>
    </citation>
    <scope>NUCLEOTIDE SEQUENCE</scope>
    <source>
        <strain evidence="2">20211129_DDA</strain>
        <tissue evidence="2">Liver</tissue>
    </source>
</reference>
<comment type="caution">
    <text evidence="2">The sequence shown here is derived from an EMBL/GenBank/DDBJ whole genome shotgun (WGS) entry which is preliminary data.</text>
</comment>
<dbReference type="Proteomes" id="UP001066276">
    <property type="component" value="Chromosome 2_1"/>
</dbReference>
<dbReference type="PANTHER" id="PTHR48251:SF1">
    <property type="entry name" value="COILED-COIL DOMAIN-CONTAINING PROTEIN 160"/>
    <property type="match status" value="1"/>
</dbReference>
<evidence type="ECO:0000256" key="1">
    <source>
        <dbReference type="SAM" id="Coils"/>
    </source>
</evidence>
<accession>A0AAV7VBX0</accession>
<dbReference type="AlphaFoldDB" id="A0AAV7VBX0"/>
<evidence type="ECO:0000313" key="3">
    <source>
        <dbReference type="Proteomes" id="UP001066276"/>
    </source>
</evidence>
<feature type="coiled-coil region" evidence="1">
    <location>
        <begin position="276"/>
        <end position="419"/>
    </location>
</feature>
<proteinExistence type="predicted"/>